<accession>A0ABW4GWU5</accession>
<keyword evidence="3" id="KW-1185">Reference proteome</keyword>
<reference evidence="3" key="1">
    <citation type="journal article" date="2019" name="Int. J. Syst. Evol. Microbiol.">
        <title>The Global Catalogue of Microorganisms (GCM) 10K type strain sequencing project: providing services to taxonomists for standard genome sequencing and annotation.</title>
        <authorList>
            <consortium name="The Broad Institute Genomics Platform"/>
            <consortium name="The Broad Institute Genome Sequencing Center for Infectious Disease"/>
            <person name="Wu L."/>
            <person name="Ma J."/>
        </authorList>
    </citation>
    <scope>NUCLEOTIDE SEQUENCE [LARGE SCALE GENOMIC DNA]</scope>
    <source>
        <strain evidence="3">CGMCC 1.15399</strain>
    </source>
</reference>
<keyword evidence="1" id="KW-0472">Membrane</keyword>
<gene>
    <name evidence="2" type="ORF">ACFSJ0_59030</name>
</gene>
<name>A0ABW4GWU5_9ACTN</name>
<keyword evidence="1" id="KW-0812">Transmembrane</keyword>
<dbReference type="RefSeq" id="WP_219536563.1">
    <property type="nucleotide sequence ID" value="NZ_JAHKRM010000031.1"/>
</dbReference>
<dbReference type="Proteomes" id="UP001597097">
    <property type="component" value="Unassembled WGS sequence"/>
</dbReference>
<sequence>MSNTTLPQQGFHLYEHELGATPIFQQIASQSPLVALAVGVIILLFLFGVIYPAVWSKKAARRKAALAVIERILRRRR</sequence>
<evidence type="ECO:0000313" key="2">
    <source>
        <dbReference type="EMBL" id="MFD1547030.1"/>
    </source>
</evidence>
<keyword evidence="1" id="KW-1133">Transmembrane helix</keyword>
<protein>
    <submittedName>
        <fullName evidence="2">Uncharacterized protein</fullName>
    </submittedName>
</protein>
<proteinExistence type="predicted"/>
<evidence type="ECO:0000256" key="1">
    <source>
        <dbReference type="SAM" id="Phobius"/>
    </source>
</evidence>
<comment type="caution">
    <text evidence="2">The sequence shown here is derived from an EMBL/GenBank/DDBJ whole genome shotgun (WGS) entry which is preliminary data.</text>
</comment>
<organism evidence="2 3">
    <name type="scientific">Nonomuraea guangzhouensis</name>
    <dbReference type="NCBI Taxonomy" id="1291555"/>
    <lineage>
        <taxon>Bacteria</taxon>
        <taxon>Bacillati</taxon>
        <taxon>Actinomycetota</taxon>
        <taxon>Actinomycetes</taxon>
        <taxon>Streptosporangiales</taxon>
        <taxon>Streptosporangiaceae</taxon>
        <taxon>Nonomuraea</taxon>
    </lineage>
</organism>
<dbReference type="EMBL" id="JBHUCM010000070">
    <property type="protein sequence ID" value="MFD1547030.1"/>
    <property type="molecule type" value="Genomic_DNA"/>
</dbReference>
<feature type="transmembrane region" description="Helical" evidence="1">
    <location>
        <begin position="33"/>
        <end position="54"/>
    </location>
</feature>
<evidence type="ECO:0000313" key="3">
    <source>
        <dbReference type="Proteomes" id="UP001597097"/>
    </source>
</evidence>